<protein>
    <submittedName>
        <fullName evidence="1">AraC family transcriptional regulator</fullName>
    </submittedName>
</protein>
<evidence type="ECO:0000313" key="1">
    <source>
        <dbReference type="EMBL" id="KMS54243.1"/>
    </source>
</evidence>
<keyword evidence="2" id="KW-1185">Reference proteome</keyword>
<comment type="caution">
    <text evidence="1">The sequence shown here is derived from an EMBL/GenBank/DDBJ whole genome shotgun (WGS) entry which is preliminary data.</text>
</comment>
<dbReference type="Gene3D" id="1.10.8.930">
    <property type="entry name" value="Protein of unknown function DUF1465"/>
    <property type="match status" value="1"/>
</dbReference>
<proteinExistence type="predicted"/>
<dbReference type="Pfam" id="PF07323">
    <property type="entry name" value="DUF1465"/>
    <property type="match status" value="1"/>
</dbReference>
<organism evidence="1 2">
    <name type="scientific">Novosphingobium barchaimii LL02</name>
    <dbReference type="NCBI Taxonomy" id="1114963"/>
    <lineage>
        <taxon>Bacteria</taxon>
        <taxon>Pseudomonadati</taxon>
        <taxon>Pseudomonadota</taxon>
        <taxon>Alphaproteobacteria</taxon>
        <taxon>Sphingomonadales</taxon>
        <taxon>Sphingomonadaceae</taxon>
        <taxon>Novosphingobium</taxon>
    </lineage>
</organism>
<dbReference type="InterPro" id="IPR010848">
    <property type="entry name" value="DUF1465"/>
</dbReference>
<reference evidence="1 2" key="1">
    <citation type="journal article" date="2015" name="G3 (Bethesda)">
        <title>Insights into Ongoing Evolution of the Hexachlorocyclohexane Catabolic Pathway from Comparative Genomics of Ten Sphingomonadaceae Strains.</title>
        <authorList>
            <person name="Pearce S.L."/>
            <person name="Oakeshott J.G."/>
            <person name="Pandey G."/>
        </authorList>
    </citation>
    <scope>NUCLEOTIDE SEQUENCE [LARGE SCALE GENOMIC DNA]</scope>
    <source>
        <strain evidence="1 2">LL02</strain>
    </source>
</reference>
<dbReference type="RefSeq" id="WP_059152229.1">
    <property type="nucleotide sequence ID" value="NZ_KQ130455.1"/>
</dbReference>
<name>A0A0J7XT81_9SPHN</name>
<dbReference type="AlphaFoldDB" id="A0A0J7XT81"/>
<dbReference type="Proteomes" id="UP000052268">
    <property type="component" value="Unassembled WGS sequence"/>
</dbReference>
<dbReference type="PATRIC" id="fig|1114963.3.peg.3062"/>
<accession>A0A0J7XT81</accession>
<dbReference type="OrthoDB" id="9799531at2"/>
<evidence type="ECO:0000313" key="2">
    <source>
        <dbReference type="Proteomes" id="UP000052268"/>
    </source>
</evidence>
<sequence>MSEPATINPRIVEALYCEALLLSDEVRTAFTLSGRPDSDHAQDEDLARIALSSEGLRTTTRMMHAIAWLLNQRAFFRREINEMQLRRHGRLSSDMRLSDPQQTALLAPTTARLVETTRRFYERLLRLDQSWRLTDLASPSALQSLRDRIERRIAG</sequence>
<dbReference type="EMBL" id="JACU01000006">
    <property type="protein sequence ID" value="KMS54243.1"/>
    <property type="molecule type" value="Genomic_DNA"/>
</dbReference>
<dbReference type="InterPro" id="IPR038301">
    <property type="entry name" value="AraC-like_sf"/>
</dbReference>
<gene>
    <name evidence="1" type="ORF">V474_21125</name>
</gene>